<dbReference type="Proteomes" id="UP000747399">
    <property type="component" value="Unassembled WGS sequence"/>
</dbReference>
<organism evidence="2 3">
    <name type="scientific">Volvox africanus</name>
    <dbReference type="NCBI Taxonomy" id="51714"/>
    <lineage>
        <taxon>Eukaryota</taxon>
        <taxon>Viridiplantae</taxon>
        <taxon>Chlorophyta</taxon>
        <taxon>core chlorophytes</taxon>
        <taxon>Chlorophyceae</taxon>
        <taxon>CS clade</taxon>
        <taxon>Chlamydomonadales</taxon>
        <taxon>Volvocaceae</taxon>
        <taxon>Volvox</taxon>
    </lineage>
</organism>
<accession>A0A8J4B6J6</accession>
<protein>
    <submittedName>
        <fullName evidence="2">Uncharacterized protein</fullName>
    </submittedName>
</protein>
<gene>
    <name evidence="2" type="ORF">Vafri_10730</name>
</gene>
<proteinExistence type="predicted"/>
<evidence type="ECO:0000256" key="1">
    <source>
        <dbReference type="SAM" id="MobiDB-lite"/>
    </source>
</evidence>
<sequence length="168" mass="17034">MDAVEPKVDCAEQDSGAPLLLAATATADDGDPVELGSVRLLRNEMQESPRSVVARRRTPREDRREGIAGGAGVSVLCCSCTCGALTTCTFGIGMAFGGSGNPAAASTATLVLLSASALATIWSIPTVAACAVPPLSRGIEAARQEPGDPANGPREDKEPPALDAHAPP</sequence>
<name>A0A8J4B6J6_9CHLO</name>
<evidence type="ECO:0000313" key="3">
    <source>
        <dbReference type="Proteomes" id="UP000747399"/>
    </source>
</evidence>
<comment type="caution">
    <text evidence="2">The sequence shown here is derived from an EMBL/GenBank/DDBJ whole genome shotgun (WGS) entry which is preliminary data.</text>
</comment>
<evidence type="ECO:0000313" key="2">
    <source>
        <dbReference type="EMBL" id="GIL55119.1"/>
    </source>
</evidence>
<feature type="region of interest" description="Disordered" evidence="1">
    <location>
        <begin position="139"/>
        <end position="168"/>
    </location>
</feature>
<keyword evidence="3" id="KW-1185">Reference proteome</keyword>
<reference evidence="2" key="1">
    <citation type="journal article" date="2021" name="Proc. Natl. Acad. Sci. U.S.A.">
        <title>Three genomes in the algal genus Volvox reveal the fate of a haploid sex-determining region after a transition to homothallism.</title>
        <authorList>
            <person name="Yamamoto K."/>
            <person name="Hamaji T."/>
            <person name="Kawai-Toyooka H."/>
            <person name="Matsuzaki R."/>
            <person name="Takahashi F."/>
            <person name="Nishimura Y."/>
            <person name="Kawachi M."/>
            <person name="Noguchi H."/>
            <person name="Minakuchi Y."/>
            <person name="Umen J.G."/>
            <person name="Toyoda A."/>
            <person name="Nozaki H."/>
        </authorList>
    </citation>
    <scope>NUCLEOTIDE SEQUENCE</scope>
    <source>
        <strain evidence="2">NIES-3780</strain>
    </source>
</reference>
<dbReference type="AlphaFoldDB" id="A0A8J4B6J6"/>
<dbReference type="EMBL" id="BNCO01000020">
    <property type="protein sequence ID" value="GIL55119.1"/>
    <property type="molecule type" value="Genomic_DNA"/>
</dbReference>